<evidence type="ECO:0000313" key="3">
    <source>
        <dbReference type="Proteomes" id="UP000325440"/>
    </source>
</evidence>
<organism evidence="2 3">
    <name type="scientific">Cinara cedri</name>
    <dbReference type="NCBI Taxonomy" id="506608"/>
    <lineage>
        <taxon>Eukaryota</taxon>
        <taxon>Metazoa</taxon>
        <taxon>Ecdysozoa</taxon>
        <taxon>Arthropoda</taxon>
        <taxon>Hexapoda</taxon>
        <taxon>Insecta</taxon>
        <taxon>Pterygota</taxon>
        <taxon>Neoptera</taxon>
        <taxon>Paraneoptera</taxon>
        <taxon>Hemiptera</taxon>
        <taxon>Sternorrhyncha</taxon>
        <taxon>Aphidomorpha</taxon>
        <taxon>Aphidoidea</taxon>
        <taxon>Aphididae</taxon>
        <taxon>Lachninae</taxon>
        <taxon>Cinara</taxon>
    </lineage>
</organism>
<evidence type="ECO:0000313" key="2">
    <source>
        <dbReference type="EMBL" id="VVC30831.1"/>
    </source>
</evidence>
<accession>A0A5E4MNA1</accession>
<keyword evidence="3" id="KW-1185">Reference proteome</keyword>
<evidence type="ECO:0000256" key="1">
    <source>
        <dbReference type="SAM" id="MobiDB-lite"/>
    </source>
</evidence>
<gene>
    <name evidence="2" type="ORF">CINCED_3A021955</name>
</gene>
<sequence>MNFLKPYMKERETVSSVEAQSDVEKNSSDTEDDETFSENETNQSNNIAMKSISSPDENITHSTLPAKSQTFCVPQNNRGPQAIA</sequence>
<dbReference type="OrthoDB" id="6599115at2759"/>
<name>A0A5E4MNA1_9HEMI</name>
<feature type="region of interest" description="Disordered" evidence="1">
    <location>
        <begin position="1"/>
        <end position="84"/>
    </location>
</feature>
<dbReference type="AlphaFoldDB" id="A0A5E4MNA1"/>
<protein>
    <submittedName>
        <fullName evidence="2">Uncharacterized protein</fullName>
    </submittedName>
</protein>
<proteinExistence type="predicted"/>
<feature type="compositionally biased region" description="Polar residues" evidence="1">
    <location>
        <begin position="38"/>
        <end position="84"/>
    </location>
</feature>
<dbReference type="Proteomes" id="UP000325440">
    <property type="component" value="Unassembled WGS sequence"/>
</dbReference>
<dbReference type="EMBL" id="CABPRJ010000541">
    <property type="protein sequence ID" value="VVC30831.1"/>
    <property type="molecule type" value="Genomic_DNA"/>
</dbReference>
<reference evidence="2 3" key="1">
    <citation type="submission" date="2019-08" db="EMBL/GenBank/DDBJ databases">
        <authorList>
            <person name="Alioto T."/>
            <person name="Alioto T."/>
            <person name="Gomez Garrido J."/>
        </authorList>
    </citation>
    <scope>NUCLEOTIDE SEQUENCE [LARGE SCALE GENOMIC DNA]</scope>
</reference>